<comment type="caution">
    <text evidence="2">The sequence shown here is derived from an EMBL/GenBank/DDBJ whole genome shotgun (WGS) entry which is preliminary data.</text>
</comment>
<dbReference type="EMBL" id="CAJVCH010463874">
    <property type="protein sequence ID" value="CAG7819937.1"/>
    <property type="molecule type" value="Genomic_DNA"/>
</dbReference>
<gene>
    <name evidence="2" type="ORF">AFUS01_LOCUS30352</name>
</gene>
<name>A0A8J2KP36_9HEXA</name>
<proteinExistence type="predicted"/>
<dbReference type="Proteomes" id="UP000708208">
    <property type="component" value="Unassembled WGS sequence"/>
</dbReference>
<feature type="region of interest" description="Disordered" evidence="1">
    <location>
        <begin position="1"/>
        <end position="42"/>
    </location>
</feature>
<organism evidence="2 3">
    <name type="scientific">Allacma fusca</name>
    <dbReference type="NCBI Taxonomy" id="39272"/>
    <lineage>
        <taxon>Eukaryota</taxon>
        <taxon>Metazoa</taxon>
        <taxon>Ecdysozoa</taxon>
        <taxon>Arthropoda</taxon>
        <taxon>Hexapoda</taxon>
        <taxon>Collembola</taxon>
        <taxon>Symphypleona</taxon>
        <taxon>Sminthuridae</taxon>
        <taxon>Allacma</taxon>
    </lineage>
</organism>
<dbReference type="AlphaFoldDB" id="A0A8J2KP36"/>
<sequence>MCKKCGKRHHTMIHEETYSTKPTAPAGESKSKDEASSHHSLGDDTQVLLGTAILLVEDAEGHMLRCRALLDSGSQASFISEDCFTRLGIT</sequence>
<feature type="compositionally biased region" description="Basic residues" evidence="1">
    <location>
        <begin position="1"/>
        <end position="11"/>
    </location>
</feature>
<evidence type="ECO:0000313" key="3">
    <source>
        <dbReference type="Proteomes" id="UP000708208"/>
    </source>
</evidence>
<dbReference type="OrthoDB" id="8069719at2759"/>
<accession>A0A8J2KP36</accession>
<evidence type="ECO:0000256" key="1">
    <source>
        <dbReference type="SAM" id="MobiDB-lite"/>
    </source>
</evidence>
<protein>
    <recommendedName>
        <fullName evidence="4">Gag-pol polyprotein</fullName>
    </recommendedName>
</protein>
<dbReference type="CDD" id="cd00303">
    <property type="entry name" value="retropepsin_like"/>
    <property type="match status" value="1"/>
</dbReference>
<reference evidence="2" key="1">
    <citation type="submission" date="2021-06" db="EMBL/GenBank/DDBJ databases">
        <authorList>
            <person name="Hodson N. C."/>
            <person name="Mongue J. A."/>
            <person name="Jaron S. K."/>
        </authorList>
    </citation>
    <scope>NUCLEOTIDE SEQUENCE</scope>
</reference>
<evidence type="ECO:0008006" key="4">
    <source>
        <dbReference type="Google" id="ProtNLM"/>
    </source>
</evidence>
<evidence type="ECO:0000313" key="2">
    <source>
        <dbReference type="EMBL" id="CAG7819937.1"/>
    </source>
</evidence>
<keyword evidence="3" id="KW-1185">Reference proteome</keyword>
<feature type="non-terminal residue" evidence="2">
    <location>
        <position position="90"/>
    </location>
</feature>
<feature type="compositionally biased region" description="Basic and acidic residues" evidence="1">
    <location>
        <begin position="29"/>
        <end position="42"/>
    </location>
</feature>